<comment type="catalytic activity">
    <reaction evidence="1">
        <text>adenosylcob(III)inamide + ATP = adenosylcob(III)inamide phosphate + ADP + H(+)</text>
        <dbReference type="Rhea" id="RHEA:15769"/>
        <dbReference type="ChEBI" id="CHEBI:2480"/>
        <dbReference type="ChEBI" id="CHEBI:15378"/>
        <dbReference type="ChEBI" id="CHEBI:30616"/>
        <dbReference type="ChEBI" id="CHEBI:58502"/>
        <dbReference type="ChEBI" id="CHEBI:456216"/>
        <dbReference type="EC" id="2.7.1.156"/>
    </reaction>
</comment>
<dbReference type="GO" id="GO:0016301">
    <property type="term" value="F:kinase activity"/>
    <property type="evidence" value="ECO:0007669"/>
    <property type="project" value="UniProtKB-KW"/>
</dbReference>
<comment type="pathway">
    <text evidence="5">Cofactor biosynthesis; adenosylcobalamin biosynthesis; adenosylcobalamin from cob(II)yrinate a,c-diamide: step 6/7.</text>
</comment>
<evidence type="ECO:0000256" key="17">
    <source>
        <dbReference type="ARBA" id="ARBA00030571"/>
    </source>
</evidence>
<reference evidence="18 19" key="1">
    <citation type="submission" date="2020-08" db="EMBL/GenBank/DDBJ databases">
        <title>A Genomic Blueprint of the Chicken Gut Microbiome.</title>
        <authorList>
            <person name="Gilroy R."/>
            <person name="Ravi A."/>
            <person name="Getino M."/>
            <person name="Pursley I."/>
            <person name="Horton D.L."/>
            <person name="Alikhan N.-F."/>
            <person name="Baker D."/>
            <person name="Gharbi K."/>
            <person name="Hall N."/>
            <person name="Watson M."/>
            <person name="Adriaenssens E.M."/>
            <person name="Foster-Nyarko E."/>
            <person name="Jarju S."/>
            <person name="Secka A."/>
            <person name="Antonio M."/>
            <person name="Oren A."/>
            <person name="Chaudhuri R."/>
            <person name="La Ragione R.M."/>
            <person name="Hildebrand F."/>
            <person name="Pallen M.J."/>
        </authorList>
    </citation>
    <scope>NUCLEOTIDE SEQUENCE [LARGE SCALE GENOMIC DNA]</scope>
    <source>
        <strain evidence="18 19">Sa3CUN1</strain>
    </source>
</reference>
<gene>
    <name evidence="18" type="ORF">H9660_00065</name>
</gene>
<protein>
    <recommendedName>
        <fullName evidence="16">Adenosylcobinamide kinase</fullName>
        <ecNumber evidence="8">2.7.1.156</ecNumber>
        <ecNumber evidence="9">2.7.7.62</ecNumber>
    </recommendedName>
    <alternativeName>
        <fullName evidence="17">Adenosylcobinamide-phosphate guanylyltransferase</fullName>
    </alternativeName>
</protein>
<dbReference type="EMBL" id="JACSQZ010000001">
    <property type="protein sequence ID" value="MBD7913530.1"/>
    <property type="molecule type" value="Genomic_DNA"/>
</dbReference>
<sequence>MIILLVGGSKSGKSMAGQRYAKSLYNDEGNLYYIATMKPYDNEDLKRIENHIEDRRGWGFKTIEKEVNISEIEDSINKKDTILIDSITSLITNEMFKDNSFIPNVSEKIYSEIEELTKNINNVVIVTDYLFSDGIIYDDYTETFRREFGRLNIALAKIADVVIEYSFNNEIIHKGENYVRDLNEKFI</sequence>
<dbReference type="PANTHER" id="PTHR34848">
    <property type="match status" value="1"/>
</dbReference>
<dbReference type="SUPFAM" id="SSF52540">
    <property type="entry name" value="P-loop containing nucleoside triphosphate hydrolases"/>
    <property type="match status" value="1"/>
</dbReference>
<evidence type="ECO:0000256" key="12">
    <source>
        <dbReference type="ARBA" id="ARBA00022741"/>
    </source>
</evidence>
<evidence type="ECO:0000256" key="2">
    <source>
        <dbReference type="ARBA" id="ARBA00000711"/>
    </source>
</evidence>
<organism evidence="18 19">
    <name type="scientific">Clostridium gallinarum</name>
    <dbReference type="NCBI Taxonomy" id="2762246"/>
    <lineage>
        <taxon>Bacteria</taxon>
        <taxon>Bacillati</taxon>
        <taxon>Bacillota</taxon>
        <taxon>Clostridia</taxon>
        <taxon>Eubacteriales</taxon>
        <taxon>Clostridiaceae</taxon>
        <taxon>Clostridium</taxon>
    </lineage>
</organism>
<keyword evidence="11" id="KW-0808">Transferase</keyword>
<dbReference type="Pfam" id="PF02283">
    <property type="entry name" value="CobU"/>
    <property type="match status" value="1"/>
</dbReference>
<dbReference type="GO" id="GO:0016779">
    <property type="term" value="F:nucleotidyltransferase activity"/>
    <property type="evidence" value="ECO:0007669"/>
    <property type="project" value="UniProtKB-KW"/>
</dbReference>
<comment type="similarity">
    <text evidence="7">Belongs to the CobU/CobP family.</text>
</comment>
<evidence type="ECO:0000256" key="3">
    <source>
        <dbReference type="ARBA" id="ARBA00001522"/>
    </source>
</evidence>
<proteinExistence type="inferred from homology"/>
<evidence type="ECO:0000256" key="10">
    <source>
        <dbReference type="ARBA" id="ARBA00022573"/>
    </source>
</evidence>
<evidence type="ECO:0000256" key="1">
    <source>
        <dbReference type="ARBA" id="ARBA00000312"/>
    </source>
</evidence>
<dbReference type="RefSeq" id="WP_191747263.1">
    <property type="nucleotide sequence ID" value="NZ_JACSQZ010000001.1"/>
</dbReference>
<dbReference type="PANTHER" id="PTHR34848:SF1">
    <property type="entry name" value="BIFUNCTIONAL ADENOSYLCOBALAMIN BIOSYNTHESIS PROTEIN COBU"/>
    <property type="match status" value="1"/>
</dbReference>
<comment type="catalytic activity">
    <reaction evidence="3">
        <text>adenosylcob(III)inamide + GTP = adenosylcob(III)inamide phosphate + GDP + H(+)</text>
        <dbReference type="Rhea" id="RHEA:15765"/>
        <dbReference type="ChEBI" id="CHEBI:2480"/>
        <dbReference type="ChEBI" id="CHEBI:15378"/>
        <dbReference type="ChEBI" id="CHEBI:37565"/>
        <dbReference type="ChEBI" id="CHEBI:58189"/>
        <dbReference type="ChEBI" id="CHEBI:58502"/>
        <dbReference type="EC" id="2.7.1.156"/>
    </reaction>
</comment>
<evidence type="ECO:0000256" key="6">
    <source>
        <dbReference type="ARBA" id="ARBA00005159"/>
    </source>
</evidence>
<keyword evidence="12" id="KW-0547">Nucleotide-binding</keyword>
<keyword evidence="10" id="KW-0169">Cobalamin biosynthesis</keyword>
<keyword evidence="19" id="KW-1185">Reference proteome</keyword>
<dbReference type="PIRSF" id="PIRSF006135">
    <property type="entry name" value="CobU"/>
    <property type="match status" value="1"/>
</dbReference>
<evidence type="ECO:0000313" key="19">
    <source>
        <dbReference type="Proteomes" id="UP000640335"/>
    </source>
</evidence>
<comment type="function">
    <text evidence="4">Catalyzes ATP-dependent phosphorylation of adenosylcobinamide and addition of GMP to adenosylcobinamide phosphate.</text>
</comment>
<evidence type="ECO:0000256" key="7">
    <source>
        <dbReference type="ARBA" id="ARBA00007490"/>
    </source>
</evidence>
<keyword evidence="13 18" id="KW-0418">Kinase</keyword>
<dbReference type="EC" id="2.7.7.62" evidence="9"/>
<evidence type="ECO:0000256" key="15">
    <source>
        <dbReference type="ARBA" id="ARBA00023134"/>
    </source>
</evidence>
<dbReference type="InterPro" id="IPR003203">
    <property type="entry name" value="CobU/CobP"/>
</dbReference>
<evidence type="ECO:0000256" key="8">
    <source>
        <dbReference type="ARBA" id="ARBA00012016"/>
    </source>
</evidence>
<keyword evidence="14" id="KW-0067">ATP-binding</keyword>
<evidence type="ECO:0000256" key="11">
    <source>
        <dbReference type="ARBA" id="ARBA00022679"/>
    </source>
</evidence>
<evidence type="ECO:0000256" key="9">
    <source>
        <dbReference type="ARBA" id="ARBA00012523"/>
    </source>
</evidence>
<dbReference type="EC" id="2.7.1.156" evidence="8"/>
<keyword evidence="15" id="KW-0342">GTP-binding</keyword>
<comment type="caution">
    <text evidence="18">The sequence shown here is derived from an EMBL/GenBank/DDBJ whole genome shotgun (WGS) entry which is preliminary data.</text>
</comment>
<evidence type="ECO:0000256" key="16">
    <source>
        <dbReference type="ARBA" id="ARBA00029570"/>
    </source>
</evidence>
<comment type="catalytic activity">
    <reaction evidence="2">
        <text>adenosylcob(III)inamide phosphate + GTP + H(+) = adenosylcob(III)inamide-GDP + diphosphate</text>
        <dbReference type="Rhea" id="RHEA:22712"/>
        <dbReference type="ChEBI" id="CHEBI:15378"/>
        <dbReference type="ChEBI" id="CHEBI:33019"/>
        <dbReference type="ChEBI" id="CHEBI:37565"/>
        <dbReference type="ChEBI" id="CHEBI:58502"/>
        <dbReference type="ChEBI" id="CHEBI:60487"/>
        <dbReference type="EC" id="2.7.7.62"/>
    </reaction>
</comment>
<evidence type="ECO:0000256" key="5">
    <source>
        <dbReference type="ARBA" id="ARBA00004692"/>
    </source>
</evidence>
<name>A0ABR8PZD8_9CLOT</name>
<accession>A0ABR8PZD8</accession>
<evidence type="ECO:0000313" key="18">
    <source>
        <dbReference type="EMBL" id="MBD7913530.1"/>
    </source>
</evidence>
<dbReference type="InterPro" id="IPR027417">
    <property type="entry name" value="P-loop_NTPase"/>
</dbReference>
<dbReference type="Gene3D" id="3.40.50.300">
    <property type="entry name" value="P-loop containing nucleotide triphosphate hydrolases"/>
    <property type="match status" value="1"/>
</dbReference>
<keyword evidence="18" id="KW-0548">Nucleotidyltransferase</keyword>
<comment type="pathway">
    <text evidence="6">Cofactor biosynthesis; adenosylcobalamin biosynthesis; adenosylcobalamin from cob(II)yrinate a,c-diamide: step 5/7.</text>
</comment>
<evidence type="ECO:0000256" key="13">
    <source>
        <dbReference type="ARBA" id="ARBA00022777"/>
    </source>
</evidence>
<evidence type="ECO:0000256" key="4">
    <source>
        <dbReference type="ARBA" id="ARBA00003889"/>
    </source>
</evidence>
<dbReference type="Proteomes" id="UP000640335">
    <property type="component" value="Unassembled WGS sequence"/>
</dbReference>
<evidence type="ECO:0000256" key="14">
    <source>
        <dbReference type="ARBA" id="ARBA00022840"/>
    </source>
</evidence>